<reference evidence="2" key="1">
    <citation type="submission" date="2023-07" db="EMBL/GenBank/DDBJ databases">
        <title>draft genome sequence of fig (Ficus carica).</title>
        <authorList>
            <person name="Takahashi T."/>
            <person name="Nishimura K."/>
        </authorList>
    </citation>
    <scope>NUCLEOTIDE SEQUENCE</scope>
</reference>
<dbReference type="Proteomes" id="UP001187192">
    <property type="component" value="Unassembled WGS sequence"/>
</dbReference>
<name>A0AA87ZHI1_FICCA</name>
<dbReference type="EMBL" id="BTGU01000004">
    <property type="protein sequence ID" value="GMN33797.1"/>
    <property type="molecule type" value="Genomic_DNA"/>
</dbReference>
<dbReference type="AlphaFoldDB" id="A0AA87ZHI1"/>
<feature type="region of interest" description="Disordered" evidence="1">
    <location>
        <begin position="1"/>
        <end position="21"/>
    </location>
</feature>
<accession>A0AA87ZHI1</accession>
<sequence>MPNMQANDKFNINSQNEPLQAKNITTEQADLNNNVDDGEADLNNNVDDAEADLNNNVGTRQAVPNPFQWALDL</sequence>
<proteinExistence type="predicted"/>
<gene>
    <name evidence="2" type="ORF">TIFTF001_004354</name>
</gene>
<evidence type="ECO:0000313" key="3">
    <source>
        <dbReference type="Proteomes" id="UP001187192"/>
    </source>
</evidence>
<keyword evidence="3" id="KW-1185">Reference proteome</keyword>
<organism evidence="2 3">
    <name type="scientific">Ficus carica</name>
    <name type="common">Common fig</name>
    <dbReference type="NCBI Taxonomy" id="3494"/>
    <lineage>
        <taxon>Eukaryota</taxon>
        <taxon>Viridiplantae</taxon>
        <taxon>Streptophyta</taxon>
        <taxon>Embryophyta</taxon>
        <taxon>Tracheophyta</taxon>
        <taxon>Spermatophyta</taxon>
        <taxon>Magnoliopsida</taxon>
        <taxon>eudicotyledons</taxon>
        <taxon>Gunneridae</taxon>
        <taxon>Pentapetalae</taxon>
        <taxon>rosids</taxon>
        <taxon>fabids</taxon>
        <taxon>Rosales</taxon>
        <taxon>Moraceae</taxon>
        <taxon>Ficeae</taxon>
        <taxon>Ficus</taxon>
    </lineage>
</organism>
<protein>
    <submittedName>
        <fullName evidence="2">Uncharacterized protein</fullName>
    </submittedName>
</protein>
<evidence type="ECO:0000313" key="2">
    <source>
        <dbReference type="EMBL" id="GMN33797.1"/>
    </source>
</evidence>
<evidence type="ECO:0000256" key="1">
    <source>
        <dbReference type="SAM" id="MobiDB-lite"/>
    </source>
</evidence>
<comment type="caution">
    <text evidence="2">The sequence shown here is derived from an EMBL/GenBank/DDBJ whole genome shotgun (WGS) entry which is preliminary data.</text>
</comment>